<dbReference type="GO" id="GO:0004767">
    <property type="term" value="F:sphingomyelin phosphodiesterase activity"/>
    <property type="evidence" value="ECO:0007669"/>
    <property type="project" value="InterPro"/>
</dbReference>
<reference evidence="1 2" key="1">
    <citation type="submission" date="2014-06" db="EMBL/GenBank/DDBJ databases">
        <authorList>
            <person name="Swart Estienne"/>
        </authorList>
    </citation>
    <scope>NUCLEOTIDE SEQUENCE [LARGE SCALE GENOMIC DNA]</scope>
    <source>
        <strain evidence="1 2">130c</strain>
    </source>
</reference>
<dbReference type="InParanoid" id="A0A078AG55"/>
<proteinExistence type="predicted"/>
<protein>
    <recommendedName>
        <fullName evidence="3">Endonuclease/exonuclease/phosphatase domain-containing protein</fullName>
    </recommendedName>
</protein>
<dbReference type="PANTHER" id="PTHR16320">
    <property type="entry name" value="SPHINGOMYELINASE FAMILY MEMBER"/>
    <property type="match status" value="1"/>
</dbReference>
<accession>A0A078AG55</accession>
<name>A0A078AG55_STYLE</name>
<evidence type="ECO:0008006" key="3">
    <source>
        <dbReference type="Google" id="ProtNLM"/>
    </source>
</evidence>
<dbReference type="OrthoDB" id="40902at2759"/>
<sequence>MDYKHLEGIQTYFHKQNLHLCKNSDSNSSNDYKILERDTINLLSYNVFQVPRVASLFHPAPHPEERLLGLTNILKDYDILCFQECWGFCQERKEKIILMAQKAGYFFFRESPAPGLLTSFIGDGDALTERGTLYVKIKLGLDNYVNIFNLHTNSSTAFPFPRIMKQTVECRQDQIKQMINFVDSVISKDNMRDANASNMYLIVGDFNLSAIPIDQKLKDMILKFRPDYGYLVDIFDGEFNQMMTYMTKQDVQIEVNEDTDRYANIQYANMNVRDNENIHKVINYGYLHNDNQHPGTMVGGQPVSRVNKSKGGLNMNGQTFKMCIDYIIEKRILFNGQEKSARAHVVEGSCKVIEFSNNDQKLPYNKLSDHFGLCLEIRVDQDENAIGQKTI</sequence>
<dbReference type="PANTHER" id="PTHR16320:SF1">
    <property type="entry name" value="SPHINGOMYELINASE DDB_G0288017"/>
    <property type="match status" value="1"/>
</dbReference>
<dbReference type="AlphaFoldDB" id="A0A078AG55"/>
<dbReference type="SUPFAM" id="SSF56219">
    <property type="entry name" value="DNase I-like"/>
    <property type="match status" value="1"/>
</dbReference>
<evidence type="ECO:0000313" key="2">
    <source>
        <dbReference type="Proteomes" id="UP000039865"/>
    </source>
</evidence>
<dbReference type="InterPro" id="IPR038772">
    <property type="entry name" value="Sph/SMPD2-like"/>
</dbReference>
<dbReference type="EMBL" id="CCKQ01009784">
    <property type="protein sequence ID" value="CDW81290.1"/>
    <property type="molecule type" value="Genomic_DNA"/>
</dbReference>
<dbReference type="InterPro" id="IPR036691">
    <property type="entry name" value="Endo/exonu/phosph_ase_sf"/>
</dbReference>
<gene>
    <name evidence="1" type="primary">Contig5448.g5821</name>
    <name evidence="1" type="ORF">STYLEM_10303</name>
</gene>
<dbReference type="Proteomes" id="UP000039865">
    <property type="component" value="Unassembled WGS sequence"/>
</dbReference>
<dbReference type="Gene3D" id="3.60.10.10">
    <property type="entry name" value="Endonuclease/exonuclease/phosphatase"/>
    <property type="match status" value="1"/>
</dbReference>
<organism evidence="1 2">
    <name type="scientific">Stylonychia lemnae</name>
    <name type="common">Ciliate</name>
    <dbReference type="NCBI Taxonomy" id="5949"/>
    <lineage>
        <taxon>Eukaryota</taxon>
        <taxon>Sar</taxon>
        <taxon>Alveolata</taxon>
        <taxon>Ciliophora</taxon>
        <taxon>Intramacronucleata</taxon>
        <taxon>Spirotrichea</taxon>
        <taxon>Stichotrichia</taxon>
        <taxon>Sporadotrichida</taxon>
        <taxon>Oxytrichidae</taxon>
        <taxon>Stylonychinae</taxon>
        <taxon>Stylonychia</taxon>
    </lineage>
</organism>
<dbReference type="GO" id="GO:0005737">
    <property type="term" value="C:cytoplasm"/>
    <property type="evidence" value="ECO:0007669"/>
    <property type="project" value="TreeGrafter"/>
</dbReference>
<keyword evidence="2" id="KW-1185">Reference proteome</keyword>
<evidence type="ECO:0000313" key="1">
    <source>
        <dbReference type="EMBL" id="CDW81290.1"/>
    </source>
</evidence>